<dbReference type="KEGG" id="kpin:30175065"/>
<evidence type="ECO:0000313" key="2">
    <source>
        <dbReference type="Proteomes" id="UP000094020"/>
    </source>
</evidence>
<reference evidence="1" key="1">
    <citation type="submission" date="2013-07" db="EMBL/GenBank/DDBJ databases">
        <authorList>
            <consortium name="The Broad Institute Genome Sequencing Platform"/>
            <person name="Cuomo C."/>
            <person name="Litvintseva A."/>
            <person name="Chen Y."/>
            <person name="Heitman J."/>
            <person name="Sun S."/>
            <person name="Springer D."/>
            <person name="Dromer F."/>
            <person name="Young S.K."/>
            <person name="Zeng Q."/>
            <person name="Gargeya S."/>
            <person name="Fitzgerald M."/>
            <person name="Abouelleil A."/>
            <person name="Alvarado L."/>
            <person name="Berlin A.M."/>
            <person name="Chapman S.B."/>
            <person name="Dewar J."/>
            <person name="Goldberg J."/>
            <person name="Griggs A."/>
            <person name="Gujja S."/>
            <person name="Hansen M."/>
            <person name="Howarth C."/>
            <person name="Imamovic A."/>
            <person name="Larimer J."/>
            <person name="McCowan C."/>
            <person name="Murphy C."/>
            <person name="Pearson M."/>
            <person name="Priest M."/>
            <person name="Roberts A."/>
            <person name="Saif S."/>
            <person name="Shea T."/>
            <person name="Sykes S."/>
            <person name="Wortman J."/>
            <person name="Nusbaum C."/>
            <person name="Birren B."/>
        </authorList>
    </citation>
    <scope>NUCLEOTIDE SEQUENCE</scope>
    <source>
        <strain evidence="1">CBS 10737</strain>
    </source>
</reference>
<dbReference type="RefSeq" id="XP_070058474.1">
    <property type="nucleotide sequence ID" value="XM_070202373.1"/>
</dbReference>
<name>A0AAJ8L139_9TREE</name>
<accession>A0AAJ8L139</accession>
<dbReference type="EMBL" id="CP144520">
    <property type="protein sequence ID" value="WWC67428.1"/>
    <property type="molecule type" value="Genomic_DNA"/>
</dbReference>
<keyword evidence="2" id="KW-1185">Reference proteome</keyword>
<dbReference type="GeneID" id="30175065"/>
<dbReference type="Proteomes" id="UP000094020">
    <property type="component" value="Chromosome 2"/>
</dbReference>
<gene>
    <name evidence="1" type="ORF">I206_101336</name>
</gene>
<sequence>MPRGSAFRKRLLIQMHIVGMHVGTTSRSSDARVLLTSMESGSEASHPAFHFDDTDVTSLFVIQRDLGGKLWEGIATRNGPYFPVTAVTGLIR</sequence>
<organism evidence="1 2">
    <name type="scientific">Kwoniella pini CBS 10737</name>
    <dbReference type="NCBI Taxonomy" id="1296096"/>
    <lineage>
        <taxon>Eukaryota</taxon>
        <taxon>Fungi</taxon>
        <taxon>Dikarya</taxon>
        <taxon>Basidiomycota</taxon>
        <taxon>Agaricomycotina</taxon>
        <taxon>Tremellomycetes</taxon>
        <taxon>Tremellales</taxon>
        <taxon>Cryptococcaceae</taxon>
        <taxon>Kwoniella</taxon>
    </lineage>
</organism>
<protein>
    <submittedName>
        <fullName evidence="1">Uncharacterized protein</fullName>
    </submittedName>
</protein>
<evidence type="ECO:0000313" key="1">
    <source>
        <dbReference type="EMBL" id="WWC67428.1"/>
    </source>
</evidence>
<dbReference type="AlphaFoldDB" id="A0AAJ8L139"/>
<reference evidence="1" key="2">
    <citation type="submission" date="2024-02" db="EMBL/GenBank/DDBJ databases">
        <title>Comparative genomics of Cryptococcus and Kwoniella reveals pathogenesis evolution and contrasting modes of karyotype evolution via chromosome fusion or intercentromeric recombination.</title>
        <authorList>
            <person name="Coelho M.A."/>
            <person name="David-Palma M."/>
            <person name="Shea T."/>
            <person name="Bowers K."/>
            <person name="McGinley-Smith S."/>
            <person name="Mohammad A.W."/>
            <person name="Gnirke A."/>
            <person name="Yurkov A.M."/>
            <person name="Nowrousian M."/>
            <person name="Sun S."/>
            <person name="Cuomo C.A."/>
            <person name="Heitman J."/>
        </authorList>
    </citation>
    <scope>NUCLEOTIDE SEQUENCE</scope>
    <source>
        <strain evidence="1">CBS 10737</strain>
    </source>
</reference>
<proteinExistence type="predicted"/>